<organism evidence="1 2">
    <name type="scientific">Listeria rocourtiae</name>
    <dbReference type="NCBI Taxonomy" id="647910"/>
    <lineage>
        <taxon>Bacteria</taxon>
        <taxon>Bacillati</taxon>
        <taxon>Bacillota</taxon>
        <taxon>Bacilli</taxon>
        <taxon>Bacillales</taxon>
        <taxon>Listeriaceae</taxon>
        <taxon>Listeria</taxon>
    </lineage>
</organism>
<name>A0A4R6ZR57_9LIST</name>
<sequence>MYKKTPLLICTAPQNSGELDFDTYPDQATVLVEGQQLEASMLASDNIGGEILKGAKKEGIVSFEVPKVADVSTIKQLPLKWSASCETDNYEEDSYGIRFEIERHKNPSPIQTDCCEGFLLHSIYYGRISSSWNN</sequence>
<dbReference type="RefSeq" id="WP_133619591.1">
    <property type="nucleotide sequence ID" value="NZ_JAASUO010000001.1"/>
</dbReference>
<proteinExistence type="predicted"/>
<evidence type="ECO:0000313" key="1">
    <source>
        <dbReference type="EMBL" id="TDR55127.1"/>
    </source>
</evidence>
<reference evidence="1 2" key="1">
    <citation type="submission" date="2019-03" db="EMBL/GenBank/DDBJ databases">
        <title>Genomic Encyclopedia of Type Strains, Phase III (KMG-III): the genomes of soil and plant-associated and newly described type strains.</title>
        <authorList>
            <person name="Whitman W."/>
        </authorList>
    </citation>
    <scope>NUCLEOTIDE SEQUENCE [LARGE SCALE GENOMIC DNA]</scope>
    <source>
        <strain evidence="1 2">CECT 7972</strain>
    </source>
</reference>
<dbReference type="AlphaFoldDB" id="A0A4R6ZR57"/>
<accession>A0A4R6ZR57</accession>
<dbReference type="EMBL" id="SNZK01000001">
    <property type="protein sequence ID" value="TDR55127.1"/>
    <property type="molecule type" value="Genomic_DNA"/>
</dbReference>
<dbReference type="Proteomes" id="UP000295558">
    <property type="component" value="Unassembled WGS sequence"/>
</dbReference>
<protein>
    <submittedName>
        <fullName evidence="1">Uncharacterized protein</fullName>
    </submittedName>
</protein>
<comment type="caution">
    <text evidence="1">The sequence shown here is derived from an EMBL/GenBank/DDBJ whole genome shotgun (WGS) entry which is preliminary data.</text>
</comment>
<gene>
    <name evidence="1" type="ORF">DFP96_10155</name>
</gene>
<keyword evidence="2" id="KW-1185">Reference proteome</keyword>
<evidence type="ECO:0000313" key="2">
    <source>
        <dbReference type="Proteomes" id="UP000295558"/>
    </source>
</evidence>